<dbReference type="OrthoDB" id="21491at10239"/>
<organism evidence="1 2">
    <name type="scientific">Klebsiella phage vB_KpnM_KB57</name>
    <dbReference type="NCBI Taxonomy" id="1719140"/>
    <lineage>
        <taxon>Viruses</taxon>
        <taxon>Duplodnaviria</taxon>
        <taxon>Heunggongvirae</taxon>
        <taxon>Uroviricota</taxon>
        <taxon>Caudoviricetes</taxon>
        <taxon>Vequintavirinae</taxon>
        <taxon>Mydovirus</taxon>
        <taxon>Mydovirus KB57</taxon>
    </lineage>
</organism>
<gene>
    <name evidence="1" type="ORF">KB57_199</name>
</gene>
<evidence type="ECO:0000313" key="2">
    <source>
        <dbReference type="Proteomes" id="UP000203990"/>
    </source>
</evidence>
<dbReference type="RefSeq" id="YP_009187812.1">
    <property type="nucleotide sequence ID" value="NC_028659.1"/>
</dbReference>
<dbReference type="EMBL" id="KT934943">
    <property type="protein sequence ID" value="ALM02586.1"/>
    <property type="molecule type" value="Genomic_DNA"/>
</dbReference>
<reference evidence="1 2" key="1">
    <citation type="submission" date="2015-10" db="EMBL/GenBank/DDBJ databases">
        <title>Complete genome sequence of Klebsiella pneumoniae bacteriophage vB_KpnM_KB57.</title>
        <authorList>
            <person name="Volozhantsev N.V."/>
            <person name="Popova A.V."/>
            <person name="Krasilnikova V.M."/>
            <person name="Bogun A.G."/>
        </authorList>
    </citation>
    <scope>NUCLEOTIDE SEQUENCE [LARGE SCALE GENOMIC DNA]</scope>
</reference>
<keyword evidence="2" id="KW-1185">Reference proteome</keyword>
<proteinExistence type="predicted"/>
<protein>
    <submittedName>
        <fullName evidence="1">Uncharacterized protein</fullName>
    </submittedName>
</protein>
<accession>A0A0S1S3P4</accession>
<dbReference type="KEGG" id="vg:26523165"/>
<dbReference type="GeneID" id="26523165"/>
<name>A0A0S1S3P4_9CAUD</name>
<dbReference type="Proteomes" id="UP000203990">
    <property type="component" value="Segment"/>
</dbReference>
<sequence>MFGFIILACHISVSSMALQCDWNVKKTFPTEQACNVYENEYTLGKGEQIGICDELDPGVKEGDKRPILTLKK</sequence>
<evidence type="ECO:0000313" key="1">
    <source>
        <dbReference type="EMBL" id="ALM02586.1"/>
    </source>
</evidence>